<keyword evidence="1" id="KW-0812">Transmembrane</keyword>
<reference evidence="2 3" key="1">
    <citation type="submission" date="2024-10" db="EMBL/GenBank/DDBJ databases">
        <authorList>
            <person name="Kim D."/>
        </authorList>
    </citation>
    <scope>NUCLEOTIDE SEQUENCE [LARGE SCALE GENOMIC DNA]</scope>
    <source>
        <strain evidence="2">BH-2024</strain>
    </source>
</reference>
<evidence type="ECO:0000313" key="2">
    <source>
        <dbReference type="EMBL" id="KAL3112258.1"/>
    </source>
</evidence>
<proteinExistence type="predicted"/>
<accession>A0ABD2LAU9</accession>
<feature type="transmembrane region" description="Helical" evidence="1">
    <location>
        <begin position="124"/>
        <end position="149"/>
    </location>
</feature>
<sequence>MDHNRFVLILSIIFIIFAIFLPFFAILVEGGDDLPSHTNDGKLVDHQSDGERRVERVRRHSWACDMLLKWCRCHWATCSIEHPGYTGDAACCAEGYEMFCCGPAGTSELHRLYYSAADSHKGNWAVQLIIAFVWVANLLFVLQLFCGFADA</sequence>
<evidence type="ECO:0000256" key="1">
    <source>
        <dbReference type="SAM" id="Phobius"/>
    </source>
</evidence>
<keyword evidence="1" id="KW-1133">Transmembrane helix</keyword>
<dbReference type="EMBL" id="JBICBT010000478">
    <property type="protein sequence ID" value="KAL3112258.1"/>
    <property type="molecule type" value="Genomic_DNA"/>
</dbReference>
<keyword evidence="1" id="KW-0472">Membrane</keyword>
<gene>
    <name evidence="2" type="ORF">niasHT_013277</name>
</gene>
<dbReference type="AlphaFoldDB" id="A0ABD2LAU9"/>
<dbReference type="Proteomes" id="UP001620626">
    <property type="component" value="Unassembled WGS sequence"/>
</dbReference>
<keyword evidence="3" id="KW-1185">Reference proteome</keyword>
<comment type="caution">
    <text evidence="2">The sequence shown here is derived from an EMBL/GenBank/DDBJ whole genome shotgun (WGS) entry which is preliminary data.</text>
</comment>
<evidence type="ECO:0000313" key="3">
    <source>
        <dbReference type="Proteomes" id="UP001620626"/>
    </source>
</evidence>
<protein>
    <submittedName>
        <fullName evidence="2">Uncharacterized protein</fullName>
    </submittedName>
</protein>
<name>A0ABD2LAU9_9BILA</name>
<feature type="transmembrane region" description="Helical" evidence="1">
    <location>
        <begin position="7"/>
        <end position="28"/>
    </location>
</feature>
<organism evidence="2 3">
    <name type="scientific">Heterodera trifolii</name>
    <dbReference type="NCBI Taxonomy" id="157864"/>
    <lineage>
        <taxon>Eukaryota</taxon>
        <taxon>Metazoa</taxon>
        <taxon>Ecdysozoa</taxon>
        <taxon>Nematoda</taxon>
        <taxon>Chromadorea</taxon>
        <taxon>Rhabditida</taxon>
        <taxon>Tylenchina</taxon>
        <taxon>Tylenchomorpha</taxon>
        <taxon>Tylenchoidea</taxon>
        <taxon>Heteroderidae</taxon>
        <taxon>Heteroderinae</taxon>
        <taxon>Heterodera</taxon>
    </lineage>
</organism>